<dbReference type="EMBL" id="HBIX01003259">
    <property type="protein sequence ID" value="CAE0709767.1"/>
    <property type="molecule type" value="Transcribed_RNA"/>
</dbReference>
<name>A0A7S4EF51_9STRA</name>
<dbReference type="InterPro" id="IPR029062">
    <property type="entry name" value="Class_I_gatase-like"/>
</dbReference>
<dbReference type="PROSITE" id="PS51274">
    <property type="entry name" value="GATASE_COBBQ"/>
    <property type="match status" value="1"/>
</dbReference>
<proteinExistence type="predicted"/>
<gene>
    <name evidence="3" type="ORF">PAUS00366_LOCUS2487</name>
</gene>
<reference evidence="3" key="1">
    <citation type="submission" date="2021-01" db="EMBL/GenBank/DDBJ databases">
        <authorList>
            <person name="Corre E."/>
            <person name="Pelletier E."/>
            <person name="Niang G."/>
            <person name="Scheremetjew M."/>
            <person name="Finn R."/>
            <person name="Kale V."/>
            <person name="Holt S."/>
            <person name="Cochrane G."/>
            <person name="Meng A."/>
            <person name="Brown T."/>
            <person name="Cohen L."/>
        </authorList>
    </citation>
    <scope>NUCLEOTIDE SEQUENCE</scope>
    <source>
        <strain evidence="3">10249 10 AB</strain>
    </source>
</reference>
<evidence type="ECO:0000259" key="2">
    <source>
        <dbReference type="Pfam" id="PF07685"/>
    </source>
</evidence>
<dbReference type="SUPFAM" id="SSF52317">
    <property type="entry name" value="Class I glutamine amidotransferase-like"/>
    <property type="match status" value="1"/>
</dbReference>
<evidence type="ECO:0000313" key="3">
    <source>
        <dbReference type="EMBL" id="CAE0709767.1"/>
    </source>
</evidence>
<keyword evidence="1" id="KW-0315">Glutamine amidotransferase</keyword>
<dbReference type="PANTHER" id="PTHR21343:SF1">
    <property type="entry name" value="COBYRIC ACID SYNTHASE"/>
    <property type="match status" value="1"/>
</dbReference>
<dbReference type="InterPro" id="IPR011698">
    <property type="entry name" value="GATase_3"/>
</dbReference>
<feature type="domain" description="CobB/CobQ-like glutamine amidotransferase" evidence="2">
    <location>
        <begin position="13"/>
        <end position="143"/>
    </location>
</feature>
<sequence>MHLFCFHWKRNPKDSGWSDFIREHVAVGGTVLGLCGGYQMLGWNIKGETNIKQGIGLLPISSIVKPVECKHVNRMKGQLYPSGVCVEGFEINCGSSEVVLSERKNTVDVYQGMAPLLAYQNGKPEGMLLGRVKGTCIHGILRSASVRLELLVPKEDRKRFRSTLLESSRVSIDDPLDYLANNLQFSGLNHERLRKMIFGEDIPQ</sequence>
<dbReference type="Pfam" id="PF07685">
    <property type="entry name" value="GATase_3"/>
    <property type="match status" value="1"/>
</dbReference>
<dbReference type="AlphaFoldDB" id="A0A7S4EF51"/>
<dbReference type="GO" id="GO:0003824">
    <property type="term" value="F:catalytic activity"/>
    <property type="evidence" value="ECO:0007669"/>
    <property type="project" value="InterPro"/>
</dbReference>
<dbReference type="PANTHER" id="PTHR21343">
    <property type="entry name" value="DETHIOBIOTIN SYNTHETASE"/>
    <property type="match status" value="1"/>
</dbReference>
<accession>A0A7S4EF51</accession>
<evidence type="ECO:0000256" key="1">
    <source>
        <dbReference type="ARBA" id="ARBA00022962"/>
    </source>
</evidence>
<protein>
    <recommendedName>
        <fullName evidence="2">CobB/CobQ-like glutamine amidotransferase domain-containing protein</fullName>
    </recommendedName>
</protein>
<organism evidence="3">
    <name type="scientific">Pseudo-nitzschia australis</name>
    <dbReference type="NCBI Taxonomy" id="44445"/>
    <lineage>
        <taxon>Eukaryota</taxon>
        <taxon>Sar</taxon>
        <taxon>Stramenopiles</taxon>
        <taxon>Ochrophyta</taxon>
        <taxon>Bacillariophyta</taxon>
        <taxon>Bacillariophyceae</taxon>
        <taxon>Bacillariophycidae</taxon>
        <taxon>Bacillariales</taxon>
        <taxon>Bacillariaceae</taxon>
        <taxon>Pseudo-nitzschia</taxon>
    </lineage>
</organism>
<dbReference type="Gene3D" id="3.40.50.880">
    <property type="match status" value="1"/>
</dbReference>